<gene>
    <name evidence="2" type="ORF">ABT211_35260</name>
</gene>
<accession>A0ABV1TRZ6</accession>
<keyword evidence="3" id="KW-1185">Reference proteome</keyword>
<keyword evidence="1" id="KW-0175">Coiled coil</keyword>
<name>A0ABV1TRZ6_9ACTN</name>
<evidence type="ECO:0000313" key="3">
    <source>
        <dbReference type="Proteomes" id="UP001490365"/>
    </source>
</evidence>
<dbReference type="Gene3D" id="1.20.5.1700">
    <property type="match status" value="1"/>
</dbReference>
<feature type="coiled-coil region" evidence="1">
    <location>
        <begin position="5"/>
        <end position="39"/>
    </location>
</feature>
<evidence type="ECO:0000313" key="2">
    <source>
        <dbReference type="EMBL" id="MER6272494.1"/>
    </source>
</evidence>
<protein>
    <submittedName>
        <fullName evidence="2">Uncharacterized protein</fullName>
    </submittedName>
</protein>
<proteinExistence type="predicted"/>
<dbReference type="Proteomes" id="UP001490365">
    <property type="component" value="Unassembled WGS sequence"/>
</dbReference>
<evidence type="ECO:0000256" key="1">
    <source>
        <dbReference type="SAM" id="Coils"/>
    </source>
</evidence>
<dbReference type="RefSeq" id="WP_351960811.1">
    <property type="nucleotide sequence ID" value="NZ_JBEOZM010000022.1"/>
</dbReference>
<dbReference type="EMBL" id="JBEOZM010000022">
    <property type="protein sequence ID" value="MER6272494.1"/>
    <property type="molecule type" value="Genomic_DNA"/>
</dbReference>
<comment type="caution">
    <text evidence="2">The sequence shown here is derived from an EMBL/GenBank/DDBJ whole genome shotgun (WGS) entry which is preliminary data.</text>
</comment>
<reference evidence="2 3" key="1">
    <citation type="submission" date="2024-06" db="EMBL/GenBank/DDBJ databases">
        <title>The Natural Products Discovery Center: Release of the First 8490 Sequenced Strains for Exploring Actinobacteria Biosynthetic Diversity.</title>
        <authorList>
            <person name="Kalkreuter E."/>
            <person name="Kautsar S.A."/>
            <person name="Yang D."/>
            <person name="Bader C.D."/>
            <person name="Teijaro C.N."/>
            <person name="Fluegel L."/>
            <person name="Davis C.M."/>
            <person name="Simpson J.R."/>
            <person name="Lauterbach L."/>
            <person name="Steele A.D."/>
            <person name="Gui C."/>
            <person name="Meng S."/>
            <person name="Li G."/>
            <person name="Viehrig K."/>
            <person name="Ye F."/>
            <person name="Su P."/>
            <person name="Kiefer A.F."/>
            <person name="Nichols A."/>
            <person name="Cepeda A.J."/>
            <person name="Yan W."/>
            <person name="Fan B."/>
            <person name="Jiang Y."/>
            <person name="Adhikari A."/>
            <person name="Zheng C.-J."/>
            <person name="Schuster L."/>
            <person name="Cowan T.M."/>
            <person name="Smanski M.J."/>
            <person name="Chevrette M.G."/>
            <person name="De Carvalho L.P.S."/>
            <person name="Shen B."/>
        </authorList>
    </citation>
    <scope>NUCLEOTIDE SEQUENCE [LARGE SCALE GENOMIC DNA]</scope>
    <source>
        <strain evidence="2 3">NPDC001694</strain>
    </source>
</reference>
<sequence length="61" mass="7007">MGSLSEELEAREAAARAQVEELESELAEFSGKLELARESLKRLRITRETVPRSGRCWSRWT</sequence>
<organism evidence="2 3">
    <name type="scientific">Streptomyces sp. 900105755</name>
    <dbReference type="NCBI Taxonomy" id="3154389"/>
    <lineage>
        <taxon>Bacteria</taxon>
        <taxon>Bacillati</taxon>
        <taxon>Actinomycetota</taxon>
        <taxon>Actinomycetes</taxon>
        <taxon>Kitasatosporales</taxon>
        <taxon>Streptomycetaceae</taxon>
        <taxon>Streptomyces</taxon>
    </lineage>
</organism>